<dbReference type="Gene3D" id="3.90.226.10">
    <property type="entry name" value="2-enoyl-CoA Hydratase, Chain A, domain 1"/>
    <property type="match status" value="1"/>
</dbReference>
<name>A0ABZ0WD23_9BACT</name>
<dbReference type="PANTHER" id="PTHR48075:SF7">
    <property type="entry name" value="3-HYDROXYACYL-COA DEHYDROGENASE-RELATED"/>
    <property type="match status" value="1"/>
</dbReference>
<keyword evidence="2" id="KW-0276">Fatty acid metabolism</keyword>
<dbReference type="PANTHER" id="PTHR48075">
    <property type="entry name" value="3-HYDROXYACYL-COA DEHYDROGENASE FAMILY PROTEIN"/>
    <property type="match status" value="1"/>
</dbReference>
<dbReference type="Pfam" id="PF00378">
    <property type="entry name" value="ECH_1"/>
    <property type="match status" value="1"/>
</dbReference>
<dbReference type="InterPro" id="IPR006176">
    <property type="entry name" value="3-OHacyl-CoA_DH_NAD-bd"/>
</dbReference>
<dbReference type="EMBL" id="CP139960">
    <property type="protein sequence ID" value="WQD40157.1"/>
    <property type="molecule type" value="Genomic_DNA"/>
</dbReference>
<comment type="pathway">
    <text evidence="1">Lipid metabolism; fatty acid beta-oxidation.</text>
</comment>
<dbReference type="InterPro" id="IPR001753">
    <property type="entry name" value="Enoyl-CoA_hydra/iso"/>
</dbReference>
<evidence type="ECO:0000256" key="7">
    <source>
        <dbReference type="ARBA" id="ARBA00049556"/>
    </source>
</evidence>
<evidence type="ECO:0000313" key="10">
    <source>
        <dbReference type="EMBL" id="WQD40157.1"/>
    </source>
</evidence>
<evidence type="ECO:0000256" key="1">
    <source>
        <dbReference type="ARBA" id="ARBA00005005"/>
    </source>
</evidence>
<dbReference type="Gene3D" id="3.40.50.720">
    <property type="entry name" value="NAD(P)-binding Rossmann-like Domain"/>
    <property type="match status" value="1"/>
</dbReference>
<evidence type="ECO:0000256" key="3">
    <source>
        <dbReference type="ARBA" id="ARBA00022963"/>
    </source>
</evidence>
<comment type="catalytic activity">
    <reaction evidence="7">
        <text>a (3S)-3-hydroxyacyl-CoA + NAD(+) = a 3-oxoacyl-CoA + NADH + H(+)</text>
        <dbReference type="Rhea" id="RHEA:22432"/>
        <dbReference type="ChEBI" id="CHEBI:15378"/>
        <dbReference type="ChEBI" id="CHEBI:57318"/>
        <dbReference type="ChEBI" id="CHEBI:57540"/>
        <dbReference type="ChEBI" id="CHEBI:57945"/>
        <dbReference type="ChEBI" id="CHEBI:90726"/>
        <dbReference type="EC" id="1.1.1.35"/>
    </reaction>
</comment>
<dbReference type="Pfam" id="PF02737">
    <property type="entry name" value="3HCDH_N"/>
    <property type="match status" value="1"/>
</dbReference>
<dbReference type="InterPro" id="IPR008927">
    <property type="entry name" value="6-PGluconate_DH-like_C_sf"/>
</dbReference>
<proteinExistence type="predicted"/>
<dbReference type="InterPro" id="IPR036291">
    <property type="entry name" value="NAD(P)-bd_dom_sf"/>
</dbReference>
<dbReference type="Proteomes" id="UP001325680">
    <property type="component" value="Chromosome"/>
</dbReference>
<accession>A0ABZ0WD23</accession>
<evidence type="ECO:0000256" key="2">
    <source>
        <dbReference type="ARBA" id="ARBA00022832"/>
    </source>
</evidence>
<dbReference type="RefSeq" id="WP_114789542.1">
    <property type="nucleotide sequence ID" value="NZ_CP139960.1"/>
</dbReference>
<dbReference type="SUPFAM" id="SSF52096">
    <property type="entry name" value="ClpP/crotonase"/>
    <property type="match status" value="1"/>
</dbReference>
<feature type="domain" description="3-hydroxyacyl-CoA dehydrogenase NAD binding" evidence="9">
    <location>
        <begin position="7"/>
        <end position="190"/>
    </location>
</feature>
<protein>
    <submittedName>
        <fullName evidence="10">3-hydroxyacyl-CoA dehydrogenase NAD-binding domain-containing protein</fullName>
    </submittedName>
</protein>
<evidence type="ECO:0000313" key="11">
    <source>
        <dbReference type="Proteomes" id="UP001325680"/>
    </source>
</evidence>
<dbReference type="InterPro" id="IPR029045">
    <property type="entry name" value="ClpP/crotonase-like_dom_sf"/>
</dbReference>
<dbReference type="Gene3D" id="1.10.1040.50">
    <property type="match status" value="1"/>
</dbReference>
<keyword evidence="3" id="KW-0442">Lipid degradation</keyword>
<dbReference type="CDD" id="cd06558">
    <property type="entry name" value="crotonase-like"/>
    <property type="match status" value="1"/>
</dbReference>
<evidence type="ECO:0000259" key="9">
    <source>
        <dbReference type="Pfam" id="PF02737"/>
    </source>
</evidence>
<keyword evidence="6" id="KW-0443">Lipid metabolism</keyword>
<dbReference type="InterPro" id="IPR006108">
    <property type="entry name" value="3HC_DH_C"/>
</dbReference>
<evidence type="ECO:0000256" key="4">
    <source>
        <dbReference type="ARBA" id="ARBA00023002"/>
    </source>
</evidence>
<gene>
    <name evidence="10" type="ORF">U0035_08375</name>
</gene>
<dbReference type="SUPFAM" id="SSF51735">
    <property type="entry name" value="NAD(P)-binding Rossmann-fold domains"/>
    <property type="match status" value="1"/>
</dbReference>
<dbReference type="Pfam" id="PF00725">
    <property type="entry name" value="3HCDH"/>
    <property type="match status" value="1"/>
</dbReference>
<feature type="domain" description="3-hydroxyacyl-CoA dehydrogenase C-terminal" evidence="8">
    <location>
        <begin position="193"/>
        <end position="292"/>
    </location>
</feature>
<evidence type="ECO:0000256" key="6">
    <source>
        <dbReference type="ARBA" id="ARBA00023098"/>
    </source>
</evidence>
<keyword evidence="4" id="KW-0560">Oxidoreductase</keyword>
<keyword evidence="11" id="KW-1185">Reference proteome</keyword>
<reference evidence="10 11" key="1">
    <citation type="submission" date="2023-12" db="EMBL/GenBank/DDBJ databases">
        <title>Genome sequencing and assembly of bacterial species from a model synthetic community.</title>
        <authorList>
            <person name="Hogle S.L."/>
        </authorList>
    </citation>
    <scope>NUCLEOTIDE SEQUENCE [LARGE SCALE GENOMIC DNA]</scope>
    <source>
        <strain evidence="10 11">HAMBI_3031</strain>
    </source>
</reference>
<dbReference type="SUPFAM" id="SSF48179">
    <property type="entry name" value="6-phosphogluconate dehydrogenase C-terminal domain-like"/>
    <property type="match status" value="2"/>
</dbReference>
<keyword evidence="5" id="KW-0520">NAD</keyword>
<organism evidence="10 11">
    <name type="scientific">Niabella yanshanensis</name>
    <dbReference type="NCBI Taxonomy" id="577386"/>
    <lineage>
        <taxon>Bacteria</taxon>
        <taxon>Pseudomonadati</taxon>
        <taxon>Bacteroidota</taxon>
        <taxon>Chitinophagia</taxon>
        <taxon>Chitinophagales</taxon>
        <taxon>Chitinophagaceae</taxon>
        <taxon>Niabella</taxon>
    </lineage>
</organism>
<evidence type="ECO:0000256" key="5">
    <source>
        <dbReference type="ARBA" id="ARBA00023027"/>
    </source>
</evidence>
<evidence type="ECO:0000259" key="8">
    <source>
        <dbReference type="Pfam" id="PF00725"/>
    </source>
</evidence>
<sequence>MKRIIKKVAVLGSGVMGSRIACHFAGAGIPVLLLDIAAEGRDRNKIVNDALTAAAKSNPSPLYTPDIVKRITTGNFDDHLKDINGCDWVIEVVVERLDIKRQLFDKVEQFRKPGSLITSNTSGIPIHLMAEGRSEDFKKHFCGTHFFNPPRYLRLLEIIPTKETGKEVVDFLMEYGDLILGKTTVLCKDTPAFIANRIGVYSIMSIFRLVDQLDLTIDEVEALTGPLIGRPKSATFRTADVVGIDTLVKVANGVYDNCPDDEARQIFKIPEWLNKITANNWLGDKTGQGFFKKVKTDKGSEILTLDLKSFEYKPRVKPQFASVEAAKPVEDLASRIGLLIAGKDKAADFLRQFHYSLFSYISHRIPEISDELYRVDDAMKAGFGWEIGAFETWDLLGVAKTTEAIKAAGHSVAPWIEEMIAAGHPSFYKIEKGKTLFYDIISKTYLPVPGGGAFIILKNYSDQLVWKNSSCKLYNIGDDVLALQWNTKMGTIGGDVLSGIQTAIEKAEKDFKGLVIANDGANFSAGANIGMIFMLAVEQEYDELDFAIRAFQNAMMRVRYSSIPVVVAPHGLALGGGCELSLHSDKICAAAETYTGLVELGVGVIPGGGGSKEFALRAADEMHAGEPENITLQNRFLTIATAKVATSAYEAFNLGIYRKGLDEVVMNQDRRVAEAKRSVIDLYDGGYTMPVQRTDIKVLGRSALGALLAGIHAMEQGQYATEHDAKVARKLAYVMCGGDLSEPTLVSEQYLLNLEREAFLSLCGERKTLERLQSVIKTGKPIRN</sequence>